<protein>
    <submittedName>
        <fullName evidence="1">YggT family protein</fullName>
    </submittedName>
</protein>
<dbReference type="Proteomes" id="UP000286268">
    <property type="component" value="Chromosome"/>
</dbReference>
<dbReference type="AlphaFoldDB" id="A0A410DSJ5"/>
<keyword evidence="2" id="KW-1185">Reference proteome</keyword>
<dbReference type="InterPro" id="IPR003425">
    <property type="entry name" value="CCB3/YggT"/>
</dbReference>
<accession>A0A410DSJ5</accession>
<organism evidence="1 2">
    <name type="scientific">Clostridium manihotivorum</name>
    <dbReference type="NCBI Taxonomy" id="2320868"/>
    <lineage>
        <taxon>Bacteria</taxon>
        <taxon>Bacillati</taxon>
        <taxon>Bacillota</taxon>
        <taxon>Clostridia</taxon>
        <taxon>Eubacteriales</taxon>
        <taxon>Clostridiaceae</taxon>
        <taxon>Clostridium</taxon>
    </lineage>
</organism>
<dbReference type="OrthoDB" id="283553at2"/>
<dbReference type="EMBL" id="CP025746">
    <property type="protein sequence ID" value="QAA32039.1"/>
    <property type="molecule type" value="Genomic_DNA"/>
</dbReference>
<gene>
    <name evidence="1" type="ORF">C1I91_10445</name>
</gene>
<evidence type="ECO:0000313" key="1">
    <source>
        <dbReference type="EMBL" id="QAA32039.1"/>
    </source>
</evidence>
<dbReference type="KEGG" id="cmah:C1I91_10445"/>
<reference evidence="1 2" key="1">
    <citation type="submission" date="2018-01" db="EMBL/GenBank/DDBJ databases">
        <title>Genome Sequencing and Assembly of Anaerobacter polyendosporus strain CT4.</title>
        <authorList>
            <person name="Tachaapaikoon C."/>
            <person name="Sutheeworapong S."/>
            <person name="Jenjaroenpun P."/>
            <person name="Wongsurawat T."/>
            <person name="Nookeaw I."/>
            <person name="Cheawchanlertfa P."/>
            <person name="Kosugi A."/>
            <person name="Cheevadhanarak S."/>
            <person name="Ratanakhanokchai K."/>
        </authorList>
    </citation>
    <scope>NUCLEOTIDE SEQUENCE [LARGE SCALE GENOMIC DNA]</scope>
    <source>
        <strain evidence="1 2">CT4</strain>
    </source>
</reference>
<dbReference type="GO" id="GO:0016020">
    <property type="term" value="C:membrane"/>
    <property type="evidence" value="ECO:0007669"/>
    <property type="project" value="InterPro"/>
</dbReference>
<sequence>MILIDAFSSVLFMGKENKVTYYIKLITAPILSPFQKLQNKITPNSPLDFSPMIAIIVLSLVQNILLSFI</sequence>
<name>A0A410DSJ5_9CLOT</name>
<dbReference type="Pfam" id="PF02325">
    <property type="entry name" value="CCB3_YggT"/>
    <property type="match status" value="1"/>
</dbReference>
<evidence type="ECO:0000313" key="2">
    <source>
        <dbReference type="Proteomes" id="UP000286268"/>
    </source>
</evidence>
<proteinExistence type="predicted"/>